<evidence type="ECO:0000256" key="5">
    <source>
        <dbReference type="ARBA" id="ARBA00023125"/>
    </source>
</evidence>
<evidence type="ECO:0000256" key="1">
    <source>
        <dbReference type="ARBA" id="ARBA00007957"/>
    </source>
</evidence>
<organism evidence="10 12">
    <name type="scientific">Clostridium tepidum</name>
    <dbReference type="NCBI Taxonomy" id="1962263"/>
    <lineage>
        <taxon>Bacteria</taxon>
        <taxon>Bacillati</taxon>
        <taxon>Bacillota</taxon>
        <taxon>Clostridia</taxon>
        <taxon>Eubacteriales</taxon>
        <taxon>Clostridiaceae</taxon>
        <taxon>Clostridium</taxon>
    </lineage>
</organism>
<dbReference type="Proteomes" id="UP000190206">
    <property type="component" value="Unassembled WGS sequence"/>
</dbReference>
<evidence type="ECO:0000313" key="12">
    <source>
        <dbReference type="Proteomes" id="UP000190256"/>
    </source>
</evidence>
<comment type="cofactor">
    <cofactor evidence="8">
        <name>Mn(2+)</name>
        <dbReference type="ChEBI" id="CHEBI:29035"/>
    </cofactor>
    <cofactor evidence="8">
        <name>Fe(2+)</name>
        <dbReference type="ChEBI" id="CHEBI:29033"/>
    </cofactor>
    <text evidence="8">Binds 1 Mn(2+) or Fe(2+) ion per subunit.</text>
</comment>
<dbReference type="EMBL" id="MRAD01000003">
    <property type="protein sequence ID" value="OOO63106.1"/>
    <property type="molecule type" value="Genomic_DNA"/>
</dbReference>
<feature type="binding site" evidence="8">
    <location>
        <position position="122"/>
    </location>
    <ligand>
        <name>Fe cation</name>
        <dbReference type="ChEBI" id="CHEBI:24875"/>
    </ligand>
</feature>
<comment type="similarity">
    <text evidence="1">Belongs to the Fur family.</text>
</comment>
<dbReference type="STRING" id="1962263.BS637_04675"/>
<name>A0A1S9I1L3_9CLOT</name>
<keyword evidence="7" id="KW-0479">Metal-binding</keyword>
<reference evidence="9 11" key="1">
    <citation type="submission" date="2016-12" db="EMBL/GenBank/DDBJ databases">
        <title>Clostridium tepidum sp. nov., a close relative of Clostridium sporogenes and Clostridium botulinum Group I.</title>
        <authorList>
            <person name="Dobritsa A.P."/>
            <person name="Kutumbaka K."/>
            <person name="Werner K."/>
            <person name="Samadpour M."/>
        </authorList>
    </citation>
    <scope>NUCLEOTIDE SEQUENCE [LARGE SCALE GENOMIC DNA]</scope>
    <source>
        <strain evidence="9 11">PE</strain>
    </source>
</reference>
<evidence type="ECO:0000256" key="6">
    <source>
        <dbReference type="ARBA" id="ARBA00023163"/>
    </source>
</evidence>
<sequence length="140" mass="16516">MIEEDLLKKNNLKVTKGRINILNILMVSNYSLDVESIVKKLQDRNIKLDLSTIYRTLEIFLNKDLIEKFDLGNAKYNFRFKRKKHTHTIQCKVCHKEVQIECPLFHIDEIVNKETGFSSIDHQLKIEGVCENCNKYNCEK</sequence>
<evidence type="ECO:0000256" key="2">
    <source>
        <dbReference type="ARBA" id="ARBA00022491"/>
    </source>
</evidence>
<keyword evidence="2" id="KW-0678">Repressor</keyword>
<dbReference type="GO" id="GO:0008270">
    <property type="term" value="F:zinc ion binding"/>
    <property type="evidence" value="ECO:0007669"/>
    <property type="project" value="TreeGrafter"/>
</dbReference>
<dbReference type="GO" id="GO:0000976">
    <property type="term" value="F:transcription cis-regulatory region binding"/>
    <property type="evidence" value="ECO:0007669"/>
    <property type="project" value="TreeGrafter"/>
</dbReference>
<comment type="caution">
    <text evidence="10">The sequence shown here is derived from an EMBL/GenBank/DDBJ whole genome shotgun (WGS) entry which is preliminary data.</text>
</comment>
<evidence type="ECO:0000313" key="10">
    <source>
        <dbReference type="EMBL" id="OOO64234.1"/>
    </source>
</evidence>
<dbReference type="GO" id="GO:0045892">
    <property type="term" value="P:negative regulation of DNA-templated transcription"/>
    <property type="evidence" value="ECO:0007669"/>
    <property type="project" value="TreeGrafter"/>
</dbReference>
<evidence type="ECO:0000313" key="9">
    <source>
        <dbReference type="EMBL" id="OOO63106.1"/>
    </source>
</evidence>
<dbReference type="AlphaFoldDB" id="A0A1S9I1L3"/>
<dbReference type="GO" id="GO:0003700">
    <property type="term" value="F:DNA-binding transcription factor activity"/>
    <property type="evidence" value="ECO:0007669"/>
    <property type="project" value="InterPro"/>
</dbReference>
<dbReference type="PANTHER" id="PTHR33202:SF8">
    <property type="entry name" value="PEROXIDE-RESPONSIVE REPRESSOR PERR"/>
    <property type="match status" value="1"/>
</dbReference>
<keyword evidence="8" id="KW-0408">Iron</keyword>
<reference evidence="10 12" key="2">
    <citation type="submission" date="2016-12" db="EMBL/GenBank/DDBJ databases">
        <title>Clostridium tepidum sp. nov., a close relative of Clostridium sporogenes and Clostridium botulinum Group I.</title>
        <authorList>
            <person name="Dobritsa A.P."/>
            <person name="Kutumbaka K.K."/>
            <person name="Werner K."/>
            <person name="Wiedmann M."/>
            <person name="Asmus A."/>
            <person name="Samadpour M."/>
        </authorList>
    </citation>
    <scope>NUCLEOTIDE SEQUENCE [LARGE SCALE GENOMIC DNA]</scope>
    <source>
        <strain evidence="10 12">IEH 97212</strain>
    </source>
</reference>
<dbReference type="GO" id="GO:1900376">
    <property type="term" value="P:regulation of secondary metabolite biosynthetic process"/>
    <property type="evidence" value="ECO:0007669"/>
    <property type="project" value="TreeGrafter"/>
</dbReference>
<keyword evidence="3 7" id="KW-0862">Zinc</keyword>
<evidence type="ECO:0000313" key="11">
    <source>
        <dbReference type="Proteomes" id="UP000190206"/>
    </source>
</evidence>
<dbReference type="CDD" id="cd07153">
    <property type="entry name" value="Fur_like"/>
    <property type="match status" value="1"/>
</dbReference>
<feature type="binding site" evidence="7">
    <location>
        <position position="91"/>
    </location>
    <ligand>
        <name>Zn(2+)</name>
        <dbReference type="ChEBI" id="CHEBI:29105"/>
    </ligand>
</feature>
<dbReference type="Proteomes" id="UP000190256">
    <property type="component" value="Unassembled WGS sequence"/>
</dbReference>
<dbReference type="EMBL" id="MRAE01000033">
    <property type="protein sequence ID" value="OOO64234.1"/>
    <property type="molecule type" value="Genomic_DNA"/>
</dbReference>
<proteinExistence type="inferred from homology"/>
<protein>
    <submittedName>
        <fullName evidence="10">Transcriptional repressor</fullName>
    </submittedName>
</protein>
<keyword evidence="6" id="KW-0804">Transcription</keyword>
<accession>A0A1S9I1L3</accession>
<dbReference type="RefSeq" id="WP_078023610.1">
    <property type="nucleotide sequence ID" value="NZ_JADPGM010000002.1"/>
</dbReference>
<evidence type="ECO:0000256" key="7">
    <source>
        <dbReference type="PIRSR" id="PIRSR602481-1"/>
    </source>
</evidence>
<dbReference type="Gene3D" id="1.10.10.10">
    <property type="entry name" value="Winged helix-like DNA-binding domain superfamily/Winged helix DNA-binding domain"/>
    <property type="match status" value="1"/>
</dbReference>
<gene>
    <name evidence="9" type="ORF">BS637_04675</name>
    <name evidence="10" type="ORF">BS638_11325</name>
</gene>
<comment type="cofactor">
    <cofactor evidence="7">
        <name>Zn(2+)</name>
        <dbReference type="ChEBI" id="CHEBI:29105"/>
    </cofactor>
    <text evidence="7">Binds 1 zinc ion per subunit.</text>
</comment>
<dbReference type="Pfam" id="PF01475">
    <property type="entry name" value="FUR"/>
    <property type="match status" value="1"/>
</dbReference>
<dbReference type="InterPro" id="IPR002481">
    <property type="entry name" value="FUR"/>
</dbReference>
<dbReference type="InterPro" id="IPR043135">
    <property type="entry name" value="Fur_C"/>
</dbReference>
<feature type="binding site" evidence="7">
    <location>
        <position position="130"/>
    </location>
    <ligand>
        <name>Zn(2+)</name>
        <dbReference type="ChEBI" id="CHEBI:29105"/>
    </ligand>
</feature>
<keyword evidence="4" id="KW-0805">Transcription regulation</keyword>
<dbReference type="PANTHER" id="PTHR33202">
    <property type="entry name" value="ZINC UPTAKE REGULATION PROTEIN"/>
    <property type="match status" value="1"/>
</dbReference>
<keyword evidence="5" id="KW-0238">DNA-binding</keyword>
<dbReference type="InterPro" id="IPR036390">
    <property type="entry name" value="WH_DNA-bd_sf"/>
</dbReference>
<dbReference type="SUPFAM" id="SSF46785">
    <property type="entry name" value="Winged helix' DNA-binding domain"/>
    <property type="match status" value="1"/>
</dbReference>
<dbReference type="Gene3D" id="3.30.1490.190">
    <property type="match status" value="1"/>
</dbReference>
<feature type="binding site" evidence="7">
    <location>
        <position position="133"/>
    </location>
    <ligand>
        <name>Zn(2+)</name>
        <dbReference type="ChEBI" id="CHEBI:29105"/>
    </ligand>
</feature>
<evidence type="ECO:0000256" key="8">
    <source>
        <dbReference type="PIRSR" id="PIRSR602481-2"/>
    </source>
</evidence>
<dbReference type="InterPro" id="IPR036388">
    <property type="entry name" value="WH-like_DNA-bd_sf"/>
</dbReference>
<evidence type="ECO:0000256" key="4">
    <source>
        <dbReference type="ARBA" id="ARBA00023015"/>
    </source>
</evidence>
<feature type="binding site" evidence="7">
    <location>
        <position position="94"/>
    </location>
    <ligand>
        <name>Zn(2+)</name>
        <dbReference type="ChEBI" id="CHEBI:29105"/>
    </ligand>
</feature>
<keyword evidence="11" id="KW-1185">Reference proteome</keyword>
<feature type="binding site" evidence="8">
    <location>
        <position position="85"/>
    </location>
    <ligand>
        <name>Fe cation</name>
        <dbReference type="ChEBI" id="CHEBI:24875"/>
    </ligand>
</feature>
<evidence type="ECO:0000256" key="3">
    <source>
        <dbReference type="ARBA" id="ARBA00022833"/>
    </source>
</evidence>